<dbReference type="Pfam" id="PF17956">
    <property type="entry name" value="NAPRTase_C"/>
    <property type="match status" value="1"/>
</dbReference>
<feature type="domain" description="Nicotinate phosphoribosyltransferase C-terminal" evidence="12">
    <location>
        <begin position="365"/>
        <end position="468"/>
    </location>
</feature>
<dbReference type="GO" id="GO:0005829">
    <property type="term" value="C:cytosol"/>
    <property type="evidence" value="ECO:0007669"/>
    <property type="project" value="TreeGrafter"/>
</dbReference>
<comment type="PTM">
    <text evidence="9">Transiently phosphorylated on a His residue during the reaction cycle. Phosphorylation strongly increases the affinity for substrates and increases the rate of nicotinate D-ribonucleotide production. Dephosphorylation regenerates the low-affinity form of the enzyme, leading to product release.</text>
</comment>
<evidence type="ECO:0000313" key="13">
    <source>
        <dbReference type="EMBL" id="QDG52885.1"/>
    </source>
</evidence>
<feature type="domain" description="Nicotinate/nicotinamide phosphoribosyltransferase" evidence="10">
    <location>
        <begin position="162"/>
        <end position="343"/>
    </location>
</feature>
<dbReference type="InterPro" id="IPR013785">
    <property type="entry name" value="Aldolase_TIM"/>
</dbReference>
<evidence type="ECO:0000256" key="4">
    <source>
        <dbReference type="ARBA" id="ARBA00022553"/>
    </source>
</evidence>
<keyword evidence="7 9" id="KW-0808">Transferase</keyword>
<sequence>MTDLIQTVKNPLGALGSIYTDQYELTMAQGYFKSGKYEQQACFDYFFRKVPCDGGYVVFSGLDTLLEVLSDLCFDDEAIAYLAEQGFANDFLEHLRAFRFEAEVLAPREGELVFPFEPVVRVRGGLLEAQIVESALLNVLNFESLIATKASRLREAAGPDKKVIDFGLRRAQGFAGMQLSRAAVVGGCDSTSNVFAGYRDGIPITGTQAHSWIQSFDTELEAFRTYADAFPEKCILLVDTYDTLESGVPNAITVGKEMEERGERLDGIRLDSGDLAWLAKRARKMLDDAGLDYVKIAASNQLDEHVIKSLLDQDAPIDAFGVGTRLVTSYDCPALDGVYKLSQVDDKPRLKLSESRVKVNFPGHKQVLRLIDEQGMFYGDCVVVDGQTEPDHMHHPFDDDKHVAIEGFDNETLLRPVMNDGEVLVDRPSAHDAAAYAQERLDRLPGEHKRFQNPHVYKVGLSEQMRDLRDRTLQTARKTHLNEDR</sequence>
<evidence type="ECO:0000313" key="14">
    <source>
        <dbReference type="Proteomes" id="UP000315995"/>
    </source>
</evidence>
<dbReference type="NCBIfam" id="NF006695">
    <property type="entry name" value="PRK09243.1-2"/>
    <property type="match status" value="1"/>
</dbReference>
<evidence type="ECO:0000256" key="1">
    <source>
        <dbReference type="ARBA" id="ARBA00004952"/>
    </source>
</evidence>
<comment type="similarity">
    <text evidence="2 9">Belongs to the NAPRTase family.</text>
</comment>
<evidence type="ECO:0000256" key="5">
    <source>
        <dbReference type="ARBA" id="ARBA00022598"/>
    </source>
</evidence>
<dbReference type="PANTHER" id="PTHR11098:SF1">
    <property type="entry name" value="NICOTINATE PHOSPHORIBOSYLTRANSFERASE"/>
    <property type="match status" value="1"/>
</dbReference>
<evidence type="ECO:0000259" key="11">
    <source>
        <dbReference type="Pfam" id="PF17767"/>
    </source>
</evidence>
<dbReference type="GO" id="GO:0034355">
    <property type="term" value="P:NAD+ biosynthetic process via the salvage pathway"/>
    <property type="evidence" value="ECO:0007669"/>
    <property type="project" value="TreeGrafter"/>
</dbReference>
<keyword evidence="5 9" id="KW-0436">Ligase</keyword>
<evidence type="ECO:0000256" key="8">
    <source>
        <dbReference type="ARBA" id="ARBA00048668"/>
    </source>
</evidence>
<dbReference type="UniPathway" id="UPA00253">
    <property type="reaction ID" value="UER00457"/>
</dbReference>
<dbReference type="NCBIfam" id="NF009131">
    <property type="entry name" value="PRK12484.1"/>
    <property type="match status" value="1"/>
</dbReference>
<dbReference type="GO" id="GO:0047280">
    <property type="term" value="F:nicotinamide phosphoribosyltransferase activity"/>
    <property type="evidence" value="ECO:0007669"/>
    <property type="project" value="UniProtKB-ARBA"/>
</dbReference>
<keyword evidence="4" id="KW-0597">Phosphoprotein</keyword>
<accession>A0A4Y6PYS8</accession>
<dbReference type="InterPro" id="IPR041525">
    <property type="entry name" value="N/Namide_PRibTrfase"/>
</dbReference>
<dbReference type="NCBIfam" id="TIGR01513">
    <property type="entry name" value="NAPRTase_put"/>
    <property type="match status" value="1"/>
</dbReference>
<evidence type="ECO:0000259" key="10">
    <source>
        <dbReference type="Pfam" id="PF04095"/>
    </source>
</evidence>
<protein>
    <recommendedName>
        <fullName evidence="3 9">Nicotinate phosphoribosyltransferase</fullName>
        <ecNumber evidence="3 9">6.3.4.21</ecNumber>
    </recommendedName>
</protein>
<dbReference type="InterPro" id="IPR036068">
    <property type="entry name" value="Nicotinate_pribotase-like_C"/>
</dbReference>
<dbReference type="EMBL" id="CP041186">
    <property type="protein sequence ID" value="QDG52885.1"/>
    <property type="molecule type" value="Genomic_DNA"/>
</dbReference>
<dbReference type="SUPFAM" id="SSF51690">
    <property type="entry name" value="Nicotinate/Quinolinate PRTase C-terminal domain-like"/>
    <property type="match status" value="1"/>
</dbReference>
<dbReference type="InterPro" id="IPR007229">
    <property type="entry name" value="Nic_PRibTrfase-Fam"/>
</dbReference>
<dbReference type="PANTHER" id="PTHR11098">
    <property type="entry name" value="NICOTINATE PHOSPHORIBOSYLTRANSFERASE"/>
    <property type="match status" value="1"/>
</dbReference>
<dbReference type="CDD" id="cd01570">
    <property type="entry name" value="NAPRTase_A"/>
    <property type="match status" value="1"/>
</dbReference>
<dbReference type="Proteomes" id="UP000315995">
    <property type="component" value="Chromosome"/>
</dbReference>
<comment type="catalytic activity">
    <reaction evidence="8 9">
        <text>5-phospho-alpha-D-ribose 1-diphosphate + nicotinate + ATP + H2O = nicotinate beta-D-ribonucleotide + ADP + phosphate + diphosphate</text>
        <dbReference type="Rhea" id="RHEA:36163"/>
        <dbReference type="ChEBI" id="CHEBI:15377"/>
        <dbReference type="ChEBI" id="CHEBI:30616"/>
        <dbReference type="ChEBI" id="CHEBI:32544"/>
        <dbReference type="ChEBI" id="CHEBI:33019"/>
        <dbReference type="ChEBI" id="CHEBI:43474"/>
        <dbReference type="ChEBI" id="CHEBI:57502"/>
        <dbReference type="ChEBI" id="CHEBI:58017"/>
        <dbReference type="ChEBI" id="CHEBI:456216"/>
        <dbReference type="EC" id="6.3.4.21"/>
    </reaction>
</comment>
<dbReference type="InterPro" id="IPR040727">
    <property type="entry name" value="NAPRTase_N"/>
</dbReference>
<dbReference type="PIRSF" id="PIRSF000484">
    <property type="entry name" value="NAPRT"/>
    <property type="match status" value="1"/>
</dbReference>
<dbReference type="GO" id="GO:0004516">
    <property type="term" value="F:nicotinate phosphoribosyltransferase activity"/>
    <property type="evidence" value="ECO:0007669"/>
    <property type="project" value="UniProtKB-UniRule"/>
</dbReference>
<dbReference type="InterPro" id="IPR041619">
    <property type="entry name" value="NAPRTase_C"/>
</dbReference>
<evidence type="ECO:0000256" key="2">
    <source>
        <dbReference type="ARBA" id="ARBA00010897"/>
    </source>
</evidence>
<dbReference type="InterPro" id="IPR006405">
    <property type="entry name" value="Nic_PRibTrfase_pncB"/>
</dbReference>
<keyword evidence="13" id="KW-0328">Glycosyltransferase</keyword>
<feature type="domain" description="Nicotinate phosphoribosyltransferase N-terminal" evidence="11">
    <location>
        <begin position="19"/>
        <end position="141"/>
    </location>
</feature>
<dbReference type="AlphaFoldDB" id="A0A4Y6PYS8"/>
<dbReference type="SUPFAM" id="SSF54675">
    <property type="entry name" value="Nicotinate/Quinolinate PRTase N-terminal domain-like"/>
    <property type="match status" value="1"/>
</dbReference>
<proteinExistence type="inferred from homology"/>
<keyword evidence="6 9" id="KW-0662">Pyridine nucleotide biosynthesis</keyword>
<dbReference type="FunFam" id="3.20.20.70:FF:000076">
    <property type="entry name" value="Nicotinate phosphoribosyltransferase"/>
    <property type="match status" value="1"/>
</dbReference>
<gene>
    <name evidence="13" type="ORF">FIV42_19700</name>
</gene>
<accession>A0A5B8YAW1</accession>
<evidence type="ECO:0000259" key="12">
    <source>
        <dbReference type="Pfam" id="PF17956"/>
    </source>
</evidence>
<dbReference type="Gene3D" id="3.20.20.70">
    <property type="entry name" value="Aldolase class I"/>
    <property type="match status" value="1"/>
</dbReference>
<comment type="pathway">
    <text evidence="1 9">Cofactor biosynthesis; NAD(+) biosynthesis; nicotinate D-ribonucleotide from nicotinate: step 1/1.</text>
</comment>
<evidence type="ECO:0000256" key="6">
    <source>
        <dbReference type="ARBA" id="ARBA00022642"/>
    </source>
</evidence>
<evidence type="ECO:0000256" key="3">
    <source>
        <dbReference type="ARBA" id="ARBA00013236"/>
    </source>
</evidence>
<comment type="function">
    <text evidence="9">Catalyzes the first step in the biosynthesis of NAD from nicotinic acid, the ATP-dependent synthesis of beta-nicotinate D-ribonucleotide from nicotinate and 5-phospho-D-ribose 1-phosphate.</text>
</comment>
<dbReference type="OrthoDB" id="9771406at2"/>
<dbReference type="RefSeq" id="WP_141199346.1">
    <property type="nucleotide sequence ID" value="NZ_CP041186.1"/>
</dbReference>
<dbReference type="Pfam" id="PF04095">
    <property type="entry name" value="NAPRTase"/>
    <property type="match status" value="1"/>
</dbReference>
<organism evidence="13 14">
    <name type="scientific">Persicimonas caeni</name>
    <dbReference type="NCBI Taxonomy" id="2292766"/>
    <lineage>
        <taxon>Bacteria</taxon>
        <taxon>Deltaproteobacteria</taxon>
        <taxon>Bradymonadales</taxon>
        <taxon>Bradymonadaceae</taxon>
        <taxon>Persicimonas</taxon>
    </lineage>
</organism>
<dbReference type="EC" id="6.3.4.21" evidence="3 9"/>
<evidence type="ECO:0000256" key="7">
    <source>
        <dbReference type="ARBA" id="ARBA00022679"/>
    </source>
</evidence>
<keyword evidence="14" id="KW-1185">Reference proteome</keyword>
<evidence type="ECO:0000256" key="9">
    <source>
        <dbReference type="RuleBase" id="RU365100"/>
    </source>
</evidence>
<reference evidence="13 14" key="1">
    <citation type="submission" date="2019-06" db="EMBL/GenBank/DDBJ databases">
        <title>Persicimonas caeni gen. nov., sp. nov., a predatory bacterium isolated from solar saltern.</title>
        <authorList>
            <person name="Wang S."/>
        </authorList>
    </citation>
    <scope>NUCLEOTIDE SEQUENCE [LARGE SCALE GENOMIC DNA]</scope>
    <source>
        <strain evidence="13 14">YN101</strain>
    </source>
</reference>
<dbReference type="Gene3D" id="3.20.140.10">
    <property type="entry name" value="nicotinate phosphoribosyltransferase"/>
    <property type="match status" value="1"/>
</dbReference>
<name>A0A4Y6PYS8_PERCE</name>
<dbReference type="Pfam" id="PF17767">
    <property type="entry name" value="NAPRTase_N"/>
    <property type="match status" value="1"/>
</dbReference>